<keyword evidence="5" id="KW-1185">Reference proteome</keyword>
<reference evidence="4 5" key="1">
    <citation type="submission" date="2015-11" db="EMBL/GenBank/DDBJ databases">
        <title>Genomic analysis of 38 Legionella species identifies large and diverse effector repertoires.</title>
        <authorList>
            <person name="Burstein D."/>
            <person name="Amaro F."/>
            <person name="Zusman T."/>
            <person name="Lifshitz Z."/>
            <person name="Cohen O."/>
            <person name="Gilbert J.A."/>
            <person name="Pupko T."/>
            <person name="Shuman H.A."/>
            <person name="Segal G."/>
        </authorList>
    </citation>
    <scope>NUCLEOTIDE SEQUENCE [LARGE SCALE GENOMIC DNA]</scope>
    <source>
        <strain evidence="4 5">ATCC 43878</strain>
    </source>
</reference>
<evidence type="ECO:0000256" key="1">
    <source>
        <dbReference type="ARBA" id="ARBA00022553"/>
    </source>
</evidence>
<dbReference type="Proteomes" id="UP000054742">
    <property type="component" value="Unassembled WGS sequence"/>
</dbReference>
<feature type="domain" description="Response regulatory" evidence="3">
    <location>
        <begin position="8"/>
        <end position="125"/>
    </location>
</feature>
<dbReference type="OrthoDB" id="9800897at2"/>
<protein>
    <submittedName>
        <fullName evidence="4">Two-component response regulator</fullName>
    </submittedName>
</protein>
<dbReference type="PANTHER" id="PTHR44591:SF3">
    <property type="entry name" value="RESPONSE REGULATORY DOMAIN-CONTAINING PROTEIN"/>
    <property type="match status" value="1"/>
</dbReference>
<dbReference type="Gene3D" id="3.40.50.2300">
    <property type="match status" value="1"/>
</dbReference>
<gene>
    <name evidence="4" type="ORF">Lbru_1181</name>
</gene>
<dbReference type="AlphaFoldDB" id="A0A0W0SNK6"/>
<dbReference type="InterPro" id="IPR011006">
    <property type="entry name" value="CheY-like_superfamily"/>
</dbReference>
<organism evidence="4 5">
    <name type="scientific">Legionella brunensis</name>
    <dbReference type="NCBI Taxonomy" id="29422"/>
    <lineage>
        <taxon>Bacteria</taxon>
        <taxon>Pseudomonadati</taxon>
        <taxon>Pseudomonadota</taxon>
        <taxon>Gammaproteobacteria</taxon>
        <taxon>Legionellales</taxon>
        <taxon>Legionellaceae</taxon>
        <taxon>Legionella</taxon>
    </lineage>
</organism>
<keyword evidence="1 2" id="KW-0597">Phosphoprotein</keyword>
<dbReference type="SMART" id="SM00448">
    <property type="entry name" value="REC"/>
    <property type="match status" value="1"/>
</dbReference>
<name>A0A0W0SNK6_9GAMM</name>
<dbReference type="Pfam" id="PF00072">
    <property type="entry name" value="Response_reg"/>
    <property type="match status" value="1"/>
</dbReference>
<dbReference type="PANTHER" id="PTHR44591">
    <property type="entry name" value="STRESS RESPONSE REGULATOR PROTEIN 1"/>
    <property type="match status" value="1"/>
</dbReference>
<evidence type="ECO:0000313" key="5">
    <source>
        <dbReference type="Proteomes" id="UP000054742"/>
    </source>
</evidence>
<dbReference type="PROSITE" id="PS50110">
    <property type="entry name" value="RESPONSE_REGULATORY"/>
    <property type="match status" value="1"/>
</dbReference>
<dbReference type="STRING" id="29422.Lbru_1181"/>
<dbReference type="InterPro" id="IPR050595">
    <property type="entry name" value="Bact_response_regulator"/>
</dbReference>
<accession>A0A0W0SNK6</accession>
<dbReference type="GO" id="GO:0000160">
    <property type="term" value="P:phosphorelay signal transduction system"/>
    <property type="evidence" value="ECO:0007669"/>
    <property type="project" value="InterPro"/>
</dbReference>
<dbReference type="EMBL" id="LNXV01000008">
    <property type="protein sequence ID" value="KTC84966.1"/>
    <property type="molecule type" value="Genomic_DNA"/>
</dbReference>
<evidence type="ECO:0000313" key="4">
    <source>
        <dbReference type="EMBL" id="KTC84966.1"/>
    </source>
</evidence>
<proteinExistence type="predicted"/>
<dbReference type="RefSeq" id="WP_058441257.1">
    <property type="nucleotide sequence ID" value="NZ_CAAAHU010000006.1"/>
</dbReference>
<feature type="modified residue" description="4-aspartylphosphate" evidence="2">
    <location>
        <position position="58"/>
    </location>
</feature>
<dbReference type="InterPro" id="IPR001789">
    <property type="entry name" value="Sig_transdc_resp-reg_receiver"/>
</dbReference>
<evidence type="ECO:0000256" key="2">
    <source>
        <dbReference type="PROSITE-ProRule" id="PRU00169"/>
    </source>
</evidence>
<dbReference type="SUPFAM" id="SSF52172">
    <property type="entry name" value="CheY-like"/>
    <property type="match status" value="1"/>
</dbReference>
<comment type="caution">
    <text evidence="4">The sequence shown here is derived from an EMBL/GenBank/DDBJ whole genome shotgun (WGS) entry which is preliminary data.</text>
</comment>
<dbReference type="PATRIC" id="fig|29422.6.peg.1249"/>
<sequence length="131" mass="14900">MNSKGLQKIIYAEDEEDIRAIAQIALEDIGSFTVKYCLNGHEVLEAVKDFQPDLFLLDVMMPTMDGPSALRKLKQIPQMANVPAIFMTAKIQPKEVEEYKSIGAIDVIHKPFDPITLADDIKKIWNKFYDE</sequence>
<evidence type="ECO:0000259" key="3">
    <source>
        <dbReference type="PROSITE" id="PS50110"/>
    </source>
</evidence>